<evidence type="ECO:0000256" key="1">
    <source>
        <dbReference type="SAM" id="MobiDB-lite"/>
    </source>
</evidence>
<reference evidence="2" key="1">
    <citation type="journal article" date="2022" name="bioRxiv">
        <title>Sequencing and chromosome-scale assembly of the giantPleurodeles waltlgenome.</title>
        <authorList>
            <person name="Brown T."/>
            <person name="Elewa A."/>
            <person name="Iarovenko S."/>
            <person name="Subramanian E."/>
            <person name="Araus A.J."/>
            <person name="Petzold A."/>
            <person name="Susuki M."/>
            <person name="Suzuki K.-i.T."/>
            <person name="Hayashi T."/>
            <person name="Toyoda A."/>
            <person name="Oliveira C."/>
            <person name="Osipova E."/>
            <person name="Leigh N.D."/>
            <person name="Simon A."/>
            <person name="Yun M.H."/>
        </authorList>
    </citation>
    <scope>NUCLEOTIDE SEQUENCE</scope>
    <source>
        <strain evidence="2">20211129_DDA</strain>
        <tissue evidence="2">Liver</tissue>
    </source>
</reference>
<dbReference type="EMBL" id="JANPWB010000009">
    <property type="protein sequence ID" value="KAJ1158214.1"/>
    <property type="molecule type" value="Genomic_DNA"/>
</dbReference>
<comment type="caution">
    <text evidence="2">The sequence shown here is derived from an EMBL/GenBank/DDBJ whole genome shotgun (WGS) entry which is preliminary data.</text>
</comment>
<organism evidence="2 3">
    <name type="scientific">Pleurodeles waltl</name>
    <name type="common">Iberian ribbed newt</name>
    <dbReference type="NCBI Taxonomy" id="8319"/>
    <lineage>
        <taxon>Eukaryota</taxon>
        <taxon>Metazoa</taxon>
        <taxon>Chordata</taxon>
        <taxon>Craniata</taxon>
        <taxon>Vertebrata</taxon>
        <taxon>Euteleostomi</taxon>
        <taxon>Amphibia</taxon>
        <taxon>Batrachia</taxon>
        <taxon>Caudata</taxon>
        <taxon>Salamandroidea</taxon>
        <taxon>Salamandridae</taxon>
        <taxon>Pleurodelinae</taxon>
        <taxon>Pleurodeles</taxon>
    </lineage>
</organism>
<proteinExistence type="predicted"/>
<protein>
    <submittedName>
        <fullName evidence="2">Uncharacterized protein</fullName>
    </submittedName>
</protein>
<sequence length="135" mass="14155">MGTITRSGGCSVATGAGLHHYADAEVVSVMFLHICWGLARNLTIGDEGGPTTIGSATTRDCGAPSGEQKGRRAPRSFAYLQEKPTVPGKRRIPAAGAARSGVPKSTRHRVAAHPQKTRPLQRCDSRGEAAGVLPR</sequence>
<name>A0AAV7S0Z4_PLEWA</name>
<keyword evidence="3" id="KW-1185">Reference proteome</keyword>
<dbReference type="Proteomes" id="UP001066276">
    <property type="component" value="Chromosome 5"/>
</dbReference>
<feature type="region of interest" description="Disordered" evidence="1">
    <location>
        <begin position="50"/>
        <end position="135"/>
    </location>
</feature>
<gene>
    <name evidence="2" type="ORF">NDU88_010908</name>
</gene>
<accession>A0AAV7S0Z4</accession>
<evidence type="ECO:0000313" key="2">
    <source>
        <dbReference type="EMBL" id="KAJ1158214.1"/>
    </source>
</evidence>
<evidence type="ECO:0000313" key="3">
    <source>
        <dbReference type="Proteomes" id="UP001066276"/>
    </source>
</evidence>
<dbReference type="AlphaFoldDB" id="A0AAV7S0Z4"/>